<comment type="similarity">
    <text evidence="1">Belongs to the phosphate acetyltransferase and butyryltransferase family.</text>
</comment>
<dbReference type="NCBIfam" id="TIGR02706">
    <property type="entry name" value="P_butyryltrans"/>
    <property type="match status" value="1"/>
</dbReference>
<dbReference type="NCBIfam" id="NF006045">
    <property type="entry name" value="PRK08190.1"/>
    <property type="match status" value="1"/>
</dbReference>
<gene>
    <name evidence="5" type="primary">ptb</name>
    <name evidence="5" type="ORF">V6984_04980</name>
</gene>
<keyword evidence="3 5" id="KW-0012">Acyltransferase</keyword>
<evidence type="ECO:0000256" key="2">
    <source>
        <dbReference type="ARBA" id="ARBA00022679"/>
    </source>
</evidence>
<protein>
    <submittedName>
        <fullName evidence="5">Phosphate butyryltransferase</fullName>
        <ecNumber evidence="5">2.3.1.19</ecNumber>
    </submittedName>
</protein>
<keyword evidence="6" id="KW-1185">Reference proteome</keyword>
<dbReference type="PIRSF" id="PIRSF000428">
    <property type="entry name" value="P_Ac_trans"/>
    <property type="match status" value="1"/>
</dbReference>
<organism evidence="5 6">
    <name type="scientific">Kineothrix sedimenti</name>
    <dbReference type="NCBI Taxonomy" id="3123317"/>
    <lineage>
        <taxon>Bacteria</taxon>
        <taxon>Bacillati</taxon>
        <taxon>Bacillota</taxon>
        <taxon>Clostridia</taxon>
        <taxon>Lachnospirales</taxon>
        <taxon>Lachnospiraceae</taxon>
        <taxon>Kineothrix</taxon>
    </lineage>
</organism>
<evidence type="ECO:0000256" key="3">
    <source>
        <dbReference type="ARBA" id="ARBA00023315"/>
    </source>
</evidence>
<dbReference type="EC" id="2.3.1.19" evidence="5"/>
<name>A0ABZ3EY10_9FIRM</name>
<dbReference type="PANTHER" id="PTHR43356:SF2">
    <property type="entry name" value="PHOSPHATE ACETYLTRANSFERASE"/>
    <property type="match status" value="1"/>
</dbReference>
<proteinExistence type="inferred from homology"/>
<dbReference type="InterPro" id="IPR014079">
    <property type="entry name" value="Phosphate_butyryltransferase"/>
</dbReference>
<dbReference type="InterPro" id="IPR002505">
    <property type="entry name" value="PTA_PTB"/>
</dbReference>
<reference evidence="5 6" key="1">
    <citation type="submission" date="2024-02" db="EMBL/GenBank/DDBJ databases">
        <title>Bacterial strain from lacustrine sediment.</title>
        <authorList>
            <person name="Petit C."/>
            <person name="Fadhlaoui K."/>
        </authorList>
    </citation>
    <scope>NUCLEOTIDE SEQUENCE [LARGE SCALE GENOMIC DNA]</scope>
    <source>
        <strain evidence="5 6">IPX-CK</strain>
    </source>
</reference>
<dbReference type="InterPro" id="IPR050500">
    <property type="entry name" value="Phos_Acetyltrans/Butyryltrans"/>
</dbReference>
<dbReference type="Pfam" id="PF01515">
    <property type="entry name" value="PTA_PTB"/>
    <property type="match status" value="2"/>
</dbReference>
<dbReference type="RefSeq" id="WP_342758694.1">
    <property type="nucleotide sequence ID" value="NZ_CP146256.1"/>
</dbReference>
<dbReference type="SUPFAM" id="SSF53659">
    <property type="entry name" value="Isocitrate/Isopropylmalate dehydrogenase-like"/>
    <property type="match status" value="1"/>
</dbReference>
<dbReference type="EMBL" id="CP146256">
    <property type="protein sequence ID" value="XAH75131.1"/>
    <property type="molecule type" value="Genomic_DNA"/>
</dbReference>
<sequence>MSKTFDELISRVTEIPMKKVSVAVAQDSAVLEAVRAAKDRKIADAILVGNEAKIKDVAKASGINIDDFELVHVEDDIEASLTAVKLVHDGKADMYMKGLIDTKNFLKSVLDKEVGLRTGKALSHVCVFDVEGIDHLLFLTDVAFIPYPTLEDKVSIINNTLEITKACGIECPKVAPLAAVEVVNPKMPVTVEAAELTQMNKDGKITGCIVDGPLSLDLAIDAEAAKHKGATDRQIQGDADILLFPDIHAGNLVYKAMVHTANLKNGNILTGTKAPVILTSRSDSMEVKVNSLALGAVVAEFLK</sequence>
<dbReference type="Proteomes" id="UP001451571">
    <property type="component" value="Chromosome"/>
</dbReference>
<keyword evidence="2 5" id="KW-0808">Transferase</keyword>
<accession>A0ABZ3EY10</accession>
<dbReference type="PANTHER" id="PTHR43356">
    <property type="entry name" value="PHOSPHATE ACETYLTRANSFERASE"/>
    <property type="match status" value="1"/>
</dbReference>
<evidence type="ECO:0000313" key="5">
    <source>
        <dbReference type="EMBL" id="XAH75131.1"/>
    </source>
</evidence>
<dbReference type="InterPro" id="IPR012147">
    <property type="entry name" value="P_Ac_Bu_trans"/>
</dbReference>
<dbReference type="NCBIfam" id="NF004472">
    <property type="entry name" value="PRK05805.1"/>
    <property type="match status" value="1"/>
</dbReference>
<dbReference type="Gene3D" id="3.40.718.10">
    <property type="entry name" value="Isopropylmalate Dehydrogenase"/>
    <property type="match status" value="1"/>
</dbReference>
<feature type="domain" description="Phosphate acetyl/butaryl transferase" evidence="4">
    <location>
        <begin position="79"/>
        <end position="295"/>
    </location>
</feature>
<evidence type="ECO:0000259" key="4">
    <source>
        <dbReference type="Pfam" id="PF01515"/>
    </source>
</evidence>
<evidence type="ECO:0000313" key="6">
    <source>
        <dbReference type="Proteomes" id="UP001451571"/>
    </source>
</evidence>
<dbReference type="GO" id="GO:0050182">
    <property type="term" value="F:phosphate butyryltransferase activity"/>
    <property type="evidence" value="ECO:0007669"/>
    <property type="project" value="UniProtKB-EC"/>
</dbReference>
<evidence type="ECO:0000256" key="1">
    <source>
        <dbReference type="ARBA" id="ARBA00005656"/>
    </source>
</evidence>
<feature type="domain" description="Phosphate acetyl/butaryl transferase" evidence="4">
    <location>
        <begin position="8"/>
        <end position="75"/>
    </location>
</feature>